<dbReference type="Pfam" id="PF10823">
    <property type="entry name" value="DUF2568"/>
    <property type="match status" value="1"/>
</dbReference>
<feature type="transmembrane region" description="Helical" evidence="1">
    <location>
        <begin position="64"/>
        <end position="81"/>
    </location>
</feature>
<accession>A0A849HL20</accession>
<feature type="transmembrane region" description="Helical" evidence="1">
    <location>
        <begin position="87"/>
        <end position="106"/>
    </location>
</feature>
<comment type="caution">
    <text evidence="2">The sequence shown here is derived from an EMBL/GenBank/DDBJ whole genome shotgun (WGS) entry which is preliminary data.</text>
</comment>
<name>A0A849HL20_9MICO</name>
<dbReference type="InterPro" id="IPR021214">
    <property type="entry name" value="DUF2568"/>
</dbReference>
<dbReference type="Proteomes" id="UP000588586">
    <property type="component" value="Unassembled WGS sequence"/>
</dbReference>
<dbReference type="EMBL" id="JABEPQ010000003">
    <property type="protein sequence ID" value="NNM47373.1"/>
    <property type="molecule type" value="Genomic_DNA"/>
</dbReference>
<evidence type="ECO:0000256" key="1">
    <source>
        <dbReference type="SAM" id="Phobius"/>
    </source>
</evidence>
<keyword evidence="1" id="KW-0812">Transmembrane</keyword>
<proteinExistence type="predicted"/>
<keyword evidence="1" id="KW-1133">Transmembrane helix</keyword>
<keyword evidence="3" id="KW-1185">Reference proteome</keyword>
<protein>
    <submittedName>
        <fullName evidence="2">YrdB family protein</fullName>
    </submittedName>
</protein>
<evidence type="ECO:0000313" key="3">
    <source>
        <dbReference type="Proteomes" id="UP000588586"/>
    </source>
</evidence>
<organism evidence="2 3">
    <name type="scientific">Knoellia koreensis</name>
    <dbReference type="NCBI Taxonomy" id="2730921"/>
    <lineage>
        <taxon>Bacteria</taxon>
        <taxon>Bacillati</taxon>
        <taxon>Actinomycetota</taxon>
        <taxon>Actinomycetes</taxon>
        <taxon>Micrococcales</taxon>
        <taxon>Intrasporangiaceae</taxon>
        <taxon>Knoellia</taxon>
    </lineage>
</organism>
<sequence>MVAFGWLVLALVFVDEVLAAVAAGVWGRYAGGWALAVLAPLVVVTVWWAFASPKAPYSGPVTRPVVKVIVFGLATVGLWVAGHHTAAVWFLAFSVVVNALAQLPLIRALTASA</sequence>
<reference evidence="2 3" key="1">
    <citation type="submission" date="2020-04" db="EMBL/GenBank/DDBJ databases">
        <title>Knoellia sp. isolate from air conditioner.</title>
        <authorList>
            <person name="Chea S."/>
            <person name="Kim D.-U."/>
        </authorList>
    </citation>
    <scope>NUCLEOTIDE SEQUENCE [LARGE SCALE GENOMIC DNA]</scope>
    <source>
        <strain evidence="2 3">DB2414S</strain>
    </source>
</reference>
<evidence type="ECO:0000313" key="2">
    <source>
        <dbReference type="EMBL" id="NNM47373.1"/>
    </source>
</evidence>
<keyword evidence="1" id="KW-0472">Membrane</keyword>
<dbReference type="RefSeq" id="WP_171244476.1">
    <property type="nucleotide sequence ID" value="NZ_JABEPQ010000003.1"/>
</dbReference>
<dbReference type="AlphaFoldDB" id="A0A849HL20"/>
<feature type="transmembrane region" description="Helical" evidence="1">
    <location>
        <begin position="29"/>
        <end position="52"/>
    </location>
</feature>
<gene>
    <name evidence="2" type="ORF">HJG52_15355</name>
</gene>